<keyword evidence="1" id="KW-0732">Signal</keyword>
<evidence type="ECO:0008006" key="4">
    <source>
        <dbReference type="Google" id="ProtNLM"/>
    </source>
</evidence>
<dbReference type="RefSeq" id="WP_121854462.1">
    <property type="nucleotide sequence ID" value="NZ_CP037952.1"/>
</dbReference>
<proteinExistence type="predicted"/>
<evidence type="ECO:0000256" key="1">
    <source>
        <dbReference type="SAM" id="SignalP"/>
    </source>
</evidence>
<dbReference type="OrthoDB" id="6944087at2"/>
<dbReference type="EMBL" id="QYYH01000110">
    <property type="protein sequence ID" value="RJY07856.1"/>
    <property type="molecule type" value="Genomic_DNA"/>
</dbReference>
<accession>A0A3A6U0A8</accession>
<gene>
    <name evidence="2" type="ORF">D5R81_15095</name>
</gene>
<feature type="chain" id="PRO_5017398068" description="EexN family lipoprotein" evidence="1">
    <location>
        <begin position="18"/>
        <end position="82"/>
    </location>
</feature>
<evidence type="ECO:0000313" key="2">
    <source>
        <dbReference type="EMBL" id="RJY07856.1"/>
    </source>
</evidence>
<protein>
    <recommendedName>
        <fullName evidence="4">EexN family lipoprotein</fullName>
    </recommendedName>
</protein>
<comment type="caution">
    <text evidence="2">The sequence shown here is derived from an EMBL/GenBank/DDBJ whole genome shotgun (WGS) entry which is preliminary data.</text>
</comment>
<organism evidence="2 3">
    <name type="scientific">Parashewanella spongiae</name>
    <dbReference type="NCBI Taxonomy" id="342950"/>
    <lineage>
        <taxon>Bacteria</taxon>
        <taxon>Pseudomonadati</taxon>
        <taxon>Pseudomonadota</taxon>
        <taxon>Gammaproteobacteria</taxon>
        <taxon>Alteromonadales</taxon>
        <taxon>Shewanellaceae</taxon>
        <taxon>Parashewanella</taxon>
    </lineage>
</organism>
<dbReference type="InterPro" id="IPR047937">
    <property type="entry name" value="Eex_IncN-like"/>
</dbReference>
<dbReference type="PROSITE" id="PS51257">
    <property type="entry name" value="PROKAR_LIPOPROTEIN"/>
    <property type="match status" value="1"/>
</dbReference>
<keyword evidence="3" id="KW-1185">Reference proteome</keyword>
<evidence type="ECO:0000313" key="3">
    <source>
        <dbReference type="Proteomes" id="UP000273022"/>
    </source>
</evidence>
<sequence length="82" mass="9257">MKIQYLTIIAFSSLALTACFDKASTESVHTVSWFLKHNQELDGTLQMCSNNPAKYHKQPNCINALRAANQRSAGELHPIDWH</sequence>
<dbReference type="Proteomes" id="UP000273022">
    <property type="component" value="Unassembled WGS sequence"/>
</dbReference>
<dbReference type="NCBIfam" id="NF033894">
    <property type="entry name" value="Eex_IncN"/>
    <property type="match status" value="1"/>
</dbReference>
<reference evidence="2 3" key="1">
    <citation type="submission" date="2018-09" db="EMBL/GenBank/DDBJ databases">
        <title>Phylogeny of the Shewanellaceae, and recommendation for two new genera, Pseudoshewanella and Parashewanella.</title>
        <authorList>
            <person name="Wang G."/>
        </authorList>
    </citation>
    <scope>NUCLEOTIDE SEQUENCE [LARGE SCALE GENOMIC DNA]</scope>
    <source>
        <strain evidence="2 3">KCTC 22492</strain>
    </source>
</reference>
<name>A0A3A6U0A8_9GAMM</name>
<dbReference type="AlphaFoldDB" id="A0A3A6U0A8"/>
<feature type="signal peptide" evidence="1">
    <location>
        <begin position="1"/>
        <end position="17"/>
    </location>
</feature>